<dbReference type="CTD" id="28991"/>
<dbReference type="PROSITE" id="PS51269">
    <property type="entry name" value="COMM"/>
    <property type="match status" value="1"/>
</dbReference>
<dbReference type="Ensembl" id="ENSPNAT00000038331.2">
    <property type="protein sequence ID" value="ENSPNAP00000016923.1"/>
    <property type="gene ID" value="ENSPNAG00000023122.2"/>
</dbReference>
<dbReference type="OMA" id="HIVAGMY"/>
<name>A0A3B4D035_PYGNA</name>
<dbReference type="CDD" id="cd04753">
    <property type="entry name" value="Commd5_HCaRG"/>
    <property type="match status" value="1"/>
</dbReference>
<feature type="domain" description="COMM" evidence="3">
    <location>
        <begin position="146"/>
        <end position="210"/>
    </location>
</feature>
<dbReference type="OrthoDB" id="203754at2759"/>
<dbReference type="InterPro" id="IPR017920">
    <property type="entry name" value="COMM"/>
</dbReference>
<comment type="similarity">
    <text evidence="2">Belongs to the COMM domain-containing protein 5 family.</text>
</comment>
<dbReference type="GeneID" id="108436721"/>
<proteinExistence type="inferred from homology"/>
<dbReference type="Proteomes" id="UP001501920">
    <property type="component" value="Chromosome 8"/>
</dbReference>
<gene>
    <name evidence="4" type="primary">COMMD5</name>
</gene>
<dbReference type="GO" id="GO:0005634">
    <property type="term" value="C:nucleus"/>
    <property type="evidence" value="ECO:0007669"/>
    <property type="project" value="TreeGrafter"/>
</dbReference>
<dbReference type="PANTHER" id="PTHR15666:SF1">
    <property type="entry name" value="COMM DOMAIN-CONTAINING PROTEIN 5"/>
    <property type="match status" value="1"/>
</dbReference>
<reference evidence="4" key="2">
    <citation type="submission" date="2025-08" db="UniProtKB">
        <authorList>
            <consortium name="Ensembl"/>
        </authorList>
    </citation>
    <scope>IDENTIFICATION</scope>
</reference>
<dbReference type="AlphaFoldDB" id="A0A3B4D035"/>
<protein>
    <recommendedName>
        <fullName evidence="1">COMM domain-containing protein 5</fullName>
    </recommendedName>
</protein>
<reference evidence="4" key="3">
    <citation type="submission" date="2025-09" db="UniProtKB">
        <authorList>
            <consortium name="Ensembl"/>
        </authorList>
    </citation>
    <scope>IDENTIFICATION</scope>
</reference>
<evidence type="ECO:0000259" key="3">
    <source>
        <dbReference type="PROSITE" id="PS51269"/>
    </source>
</evidence>
<sequence>MSSTHIKTTGSTMADNVGFLAGRIPAEIEVMYKDLKDLDKELFRKILKVVVNAVEGKDCSGAMVEIAQSSPLSDEKFSRIVSGMYALLKEALRLPSSSLKQEGFKEELRELRISEEFIADFASVVFGNRRSALDAVFTQQGPRLPSLEEFRWRVDVAISTSSLARALQPSVLMQFKLSDGYSCRFEVPVSKFHELRYNVALILKEMNDLEKRSILKIQD</sequence>
<dbReference type="Pfam" id="PF07258">
    <property type="entry name" value="COMM_domain"/>
    <property type="match status" value="1"/>
</dbReference>
<dbReference type="InterPro" id="IPR037357">
    <property type="entry name" value="COMMD5"/>
</dbReference>
<dbReference type="RefSeq" id="XP_017568870.1">
    <property type="nucleotide sequence ID" value="XM_017713381.2"/>
</dbReference>
<dbReference type="STRING" id="42514.ENSPNAP00000016923"/>
<evidence type="ECO:0000313" key="4">
    <source>
        <dbReference type="Ensembl" id="ENSPNAP00000016923.1"/>
    </source>
</evidence>
<keyword evidence="5" id="KW-1185">Reference proteome</keyword>
<dbReference type="PANTHER" id="PTHR15666">
    <property type="entry name" value="COMM DOMAIN CONTAINING PROTEIN 5"/>
    <property type="match status" value="1"/>
</dbReference>
<evidence type="ECO:0000256" key="1">
    <source>
        <dbReference type="ARBA" id="ARBA00016556"/>
    </source>
</evidence>
<evidence type="ECO:0000313" key="5">
    <source>
        <dbReference type="Proteomes" id="UP001501920"/>
    </source>
</evidence>
<accession>A0A3B4D035</accession>
<evidence type="ECO:0000256" key="2">
    <source>
        <dbReference type="ARBA" id="ARBA00093452"/>
    </source>
</evidence>
<reference evidence="4 5" key="1">
    <citation type="submission" date="2020-10" db="EMBL/GenBank/DDBJ databases">
        <title>Pygocentrus nattereri (red-bellied piranha) genome, fPygNat1, primary haplotype.</title>
        <authorList>
            <person name="Myers G."/>
            <person name="Meyer A."/>
            <person name="Karagic N."/>
            <person name="Pippel M."/>
            <person name="Winkler S."/>
            <person name="Tracey A."/>
            <person name="Wood J."/>
            <person name="Formenti G."/>
            <person name="Howe K."/>
            <person name="Fedrigo O."/>
            <person name="Jarvis E.D."/>
        </authorList>
    </citation>
    <scope>NUCLEOTIDE SEQUENCE [LARGE SCALE GENOMIC DNA]</scope>
</reference>
<organism evidence="4 5">
    <name type="scientific">Pygocentrus nattereri</name>
    <name type="common">Red-bellied piranha</name>
    <dbReference type="NCBI Taxonomy" id="42514"/>
    <lineage>
        <taxon>Eukaryota</taxon>
        <taxon>Metazoa</taxon>
        <taxon>Chordata</taxon>
        <taxon>Craniata</taxon>
        <taxon>Vertebrata</taxon>
        <taxon>Euteleostomi</taxon>
        <taxon>Actinopterygii</taxon>
        <taxon>Neopterygii</taxon>
        <taxon>Teleostei</taxon>
        <taxon>Ostariophysi</taxon>
        <taxon>Characiformes</taxon>
        <taxon>Characoidei</taxon>
        <taxon>Pygocentrus</taxon>
    </lineage>
</organism>
<dbReference type="GeneTree" id="ENSGT00390000013770"/>